<evidence type="ECO:0000259" key="1">
    <source>
        <dbReference type="PROSITE" id="PS51186"/>
    </source>
</evidence>
<organism evidence="2 3">
    <name type="scientific">Cerrena zonata</name>
    <dbReference type="NCBI Taxonomy" id="2478898"/>
    <lineage>
        <taxon>Eukaryota</taxon>
        <taxon>Fungi</taxon>
        <taxon>Dikarya</taxon>
        <taxon>Basidiomycota</taxon>
        <taxon>Agaricomycotina</taxon>
        <taxon>Agaricomycetes</taxon>
        <taxon>Polyporales</taxon>
        <taxon>Cerrenaceae</taxon>
        <taxon>Cerrena</taxon>
    </lineage>
</organism>
<dbReference type="EMBL" id="JASBNA010000003">
    <property type="protein sequence ID" value="KAK7694003.1"/>
    <property type="molecule type" value="Genomic_DNA"/>
</dbReference>
<dbReference type="CDD" id="cd04301">
    <property type="entry name" value="NAT_SF"/>
    <property type="match status" value="1"/>
</dbReference>
<dbReference type="AlphaFoldDB" id="A0AAW0GK75"/>
<reference evidence="2 3" key="1">
    <citation type="submission" date="2022-09" db="EMBL/GenBank/DDBJ databases">
        <authorList>
            <person name="Palmer J.M."/>
        </authorList>
    </citation>
    <scope>NUCLEOTIDE SEQUENCE [LARGE SCALE GENOMIC DNA]</scope>
    <source>
        <strain evidence="2 3">DSM 7382</strain>
    </source>
</reference>
<name>A0AAW0GK75_9APHY</name>
<gene>
    <name evidence="2" type="ORF">QCA50_003579</name>
</gene>
<keyword evidence="3" id="KW-1185">Reference proteome</keyword>
<evidence type="ECO:0000313" key="3">
    <source>
        <dbReference type="Proteomes" id="UP001385951"/>
    </source>
</evidence>
<proteinExistence type="predicted"/>
<dbReference type="Gene3D" id="3.40.630.30">
    <property type="match status" value="1"/>
</dbReference>
<dbReference type="Proteomes" id="UP001385951">
    <property type="component" value="Unassembled WGS sequence"/>
</dbReference>
<evidence type="ECO:0000313" key="2">
    <source>
        <dbReference type="EMBL" id="KAK7694003.1"/>
    </source>
</evidence>
<accession>A0AAW0GK75</accession>
<comment type="caution">
    <text evidence="2">The sequence shown here is derived from an EMBL/GenBank/DDBJ whole genome shotgun (WGS) entry which is preliminary data.</text>
</comment>
<feature type="domain" description="N-acetyltransferase" evidence="1">
    <location>
        <begin position="249"/>
        <end position="428"/>
    </location>
</feature>
<dbReference type="InterPro" id="IPR000182">
    <property type="entry name" value="GNAT_dom"/>
</dbReference>
<sequence>MRIRENKVENWELRPAFELQANQIGSVRQAQAREFIYNKSAETCKRLRSFAVPSDSMSGLRIVNWTNHDEFVKATSGYDDSWMNFAIGALLDSLDPGQVKSQARWGPAERTLVGLYRGDQLLMTLTKIAKDFSWVLSRPLGAVIDPTEASTICDALAQSLPAILSTSTPPSAPDLLKLDKLIGPRTLVDDFLTSWSNHVTSLNIPKPEHPDTPLKLELLDPPYFYSEVSYATLDTIPPASSQFSSEKYSILNPADEEEAARLAPLYVEFTAHSPSHATLEEAILVMKDAIKGRRLWYCLYNELLENEHSNPNPSSEIAGYVMVGRETPRTIAIRNVFVSSSHRRKGIAEALVRAVTRYYLGAEPLDLAVNDVVLDKKTKKEEICLNVADESARRLYIRCGFLLEDGARDPKSGREGSYASIWRGLKVVEPGVEKVVE</sequence>
<dbReference type="InterPro" id="IPR016181">
    <property type="entry name" value="Acyl_CoA_acyltransferase"/>
</dbReference>
<dbReference type="SUPFAM" id="SSF55729">
    <property type="entry name" value="Acyl-CoA N-acyltransferases (Nat)"/>
    <property type="match status" value="1"/>
</dbReference>
<dbReference type="GO" id="GO:0016747">
    <property type="term" value="F:acyltransferase activity, transferring groups other than amino-acyl groups"/>
    <property type="evidence" value="ECO:0007669"/>
    <property type="project" value="InterPro"/>
</dbReference>
<dbReference type="Pfam" id="PF13508">
    <property type="entry name" value="Acetyltransf_7"/>
    <property type="match status" value="1"/>
</dbReference>
<protein>
    <recommendedName>
        <fullName evidence="1">N-acetyltransferase domain-containing protein</fullName>
    </recommendedName>
</protein>
<dbReference type="PROSITE" id="PS51186">
    <property type="entry name" value="GNAT"/>
    <property type="match status" value="1"/>
</dbReference>